<dbReference type="Pfam" id="PF09931">
    <property type="entry name" value="Phage_phiJL001_Gp84_N"/>
    <property type="match status" value="1"/>
</dbReference>
<dbReference type="EMBL" id="JAESHX010000059">
    <property type="protein sequence ID" value="MBW5893110.1"/>
    <property type="molecule type" value="Genomic_DNA"/>
</dbReference>
<dbReference type="RefSeq" id="WP_219679872.1">
    <property type="nucleotide sequence ID" value="NZ_JAESHX010000059.1"/>
</dbReference>
<sequence>MSWNQFEHSTADGRPVTLYEFVRGDVLFYRYTNADKDIHLDTVQWKAQAISDSGLSVGSGDNLDVIVPSDNPVARLFRGVSPSRPVRIRIYRVHVDDTSTEFKTVWIGTIKEAKREAIDRTRLVTASLASTFTRVGLRLTYGRACPYALYDHNCNVDPASFGVSGFVIDSLDGAEITVTSLPAELENGWFTGGYVEWATDGITERRGLKVHNGNVIGVIGGTSGLSVGMSLTLFPGCNRTISQCNEKFRNHLNYGGQPHMPGKSPFTIIKLF</sequence>
<gene>
    <name evidence="2" type="ORF">IM880_12885</name>
</gene>
<evidence type="ECO:0000313" key="2">
    <source>
        <dbReference type="EMBL" id="MBW5893110.1"/>
    </source>
</evidence>
<dbReference type="AlphaFoldDB" id="A0AAW4P1D7"/>
<feature type="domain" description="Bacteriophage phiJL001 Gp84 C-terminal" evidence="1">
    <location>
        <begin position="188"/>
        <end position="263"/>
    </location>
</feature>
<comment type="caution">
    <text evidence="2">The sequence shown here is derived from an EMBL/GenBank/DDBJ whole genome shotgun (WGS) entry which is preliminary data.</text>
</comment>
<protein>
    <submittedName>
        <fullName evidence="2">Phage BR0599 family protein</fullName>
    </submittedName>
</protein>
<proteinExistence type="predicted"/>
<name>A0AAW4P1D7_9GAMM</name>
<dbReference type="Proteomes" id="UP000696310">
    <property type="component" value="Unassembled WGS sequence"/>
</dbReference>
<dbReference type="InterPro" id="IPR011928">
    <property type="entry name" value="Phage_phiJL001_Gp84"/>
</dbReference>
<accession>A0AAW4P1D7</accession>
<reference evidence="2" key="1">
    <citation type="journal article" date="2021" name="bioRxiv">
        <title>Identification of Pectobacterium species isolated from the soft rot of tetecho (Neobuxbaumia tetetzo), a columnar cactus, and associated metagenomics.</title>
        <authorList>
            <person name="Vargas-Peralta D."/>
            <person name="Narvaez-Barragan D.A."/>
            <person name="de Sandozequi A."/>
            <person name="Romero-Gutierrez M.F."/>
            <person name="Segovia L."/>
            <person name="Martinez-Anaya C."/>
            <person name="Alcaraz L.D."/>
            <person name="de la Torre Almaraz R."/>
        </authorList>
    </citation>
    <scope>NUCLEOTIDE SEQUENCE</scope>
    <source>
        <strain evidence="2">A3</strain>
    </source>
</reference>
<evidence type="ECO:0000313" key="3">
    <source>
        <dbReference type="Proteomes" id="UP000696310"/>
    </source>
</evidence>
<evidence type="ECO:0000259" key="1">
    <source>
        <dbReference type="Pfam" id="PF09356"/>
    </source>
</evidence>
<dbReference type="Pfam" id="PF09356">
    <property type="entry name" value="Phage_BR0599"/>
    <property type="match status" value="1"/>
</dbReference>
<reference evidence="2" key="2">
    <citation type="submission" date="2021-01" db="EMBL/GenBank/DDBJ databases">
        <authorList>
            <person name="Vargas Peralta D."/>
        </authorList>
    </citation>
    <scope>NUCLEOTIDE SEQUENCE</scope>
    <source>
        <strain evidence="2">A3</strain>
    </source>
</reference>
<dbReference type="InterPro" id="IPR018964">
    <property type="entry name" value="Phage_phiJL001_Gp84_C"/>
</dbReference>
<dbReference type="NCBIfam" id="TIGR02218">
    <property type="entry name" value="phg_TIGR02218"/>
    <property type="match status" value="1"/>
</dbReference>
<organism evidence="2 3">
    <name type="scientific">Pectobacterium polaris</name>
    <dbReference type="NCBI Taxonomy" id="2042057"/>
    <lineage>
        <taxon>Bacteria</taxon>
        <taxon>Pseudomonadati</taxon>
        <taxon>Pseudomonadota</taxon>
        <taxon>Gammaproteobacteria</taxon>
        <taxon>Enterobacterales</taxon>
        <taxon>Pectobacteriaceae</taxon>
        <taxon>Pectobacterium</taxon>
    </lineage>
</organism>